<dbReference type="EMBL" id="FOBH01000001">
    <property type="protein sequence ID" value="SEK39184.1"/>
    <property type="molecule type" value="Genomic_DNA"/>
</dbReference>
<protein>
    <recommendedName>
        <fullName evidence="5">Probable membrane transporter protein</fullName>
    </recommendedName>
</protein>
<dbReference type="OrthoDB" id="457670at2"/>
<dbReference type="STRING" id="1233.SAMN05216387_101321"/>
<comment type="subcellular location">
    <subcellularLocation>
        <location evidence="5">Cell membrane</location>
        <topology evidence="5">Multi-pass membrane protein</topology>
    </subcellularLocation>
    <subcellularLocation>
        <location evidence="1">Membrane</location>
        <topology evidence="1">Multi-pass membrane protein</topology>
    </subcellularLocation>
</comment>
<feature type="transmembrane region" description="Helical" evidence="5">
    <location>
        <begin position="176"/>
        <end position="197"/>
    </location>
</feature>
<feature type="transmembrane region" description="Helical" evidence="5">
    <location>
        <begin position="80"/>
        <end position="99"/>
    </location>
</feature>
<evidence type="ECO:0000313" key="6">
    <source>
        <dbReference type="EMBL" id="SEK39184.1"/>
    </source>
</evidence>
<dbReference type="Pfam" id="PF01925">
    <property type="entry name" value="TauE"/>
    <property type="match status" value="1"/>
</dbReference>
<organism evidence="6 7">
    <name type="scientific">Nitrosovibrio tenuis</name>
    <dbReference type="NCBI Taxonomy" id="1233"/>
    <lineage>
        <taxon>Bacteria</taxon>
        <taxon>Pseudomonadati</taxon>
        <taxon>Pseudomonadota</taxon>
        <taxon>Betaproteobacteria</taxon>
        <taxon>Nitrosomonadales</taxon>
        <taxon>Nitrosomonadaceae</taxon>
        <taxon>Nitrosovibrio</taxon>
    </lineage>
</organism>
<feature type="transmembrane region" description="Helical" evidence="5">
    <location>
        <begin position="146"/>
        <end position="169"/>
    </location>
</feature>
<keyword evidence="5" id="KW-1003">Cell membrane</keyword>
<dbReference type="GO" id="GO:0005886">
    <property type="term" value="C:plasma membrane"/>
    <property type="evidence" value="ECO:0007669"/>
    <property type="project" value="UniProtKB-SubCell"/>
</dbReference>
<feature type="transmembrane region" description="Helical" evidence="5">
    <location>
        <begin position="47"/>
        <end position="68"/>
    </location>
</feature>
<keyword evidence="4 5" id="KW-0472">Membrane</keyword>
<accession>A0A1H7GM88</accession>
<dbReference type="PANTHER" id="PTHR43483">
    <property type="entry name" value="MEMBRANE TRANSPORTER PROTEIN HI_0806-RELATED"/>
    <property type="match status" value="1"/>
</dbReference>
<evidence type="ECO:0000256" key="3">
    <source>
        <dbReference type="ARBA" id="ARBA00022989"/>
    </source>
</evidence>
<dbReference type="AlphaFoldDB" id="A0A1H7GM88"/>
<feature type="transmembrane region" description="Helical" evidence="5">
    <location>
        <begin position="209"/>
        <end position="228"/>
    </location>
</feature>
<keyword evidence="3 5" id="KW-1133">Transmembrane helix</keyword>
<feature type="transmembrane region" description="Helical" evidence="5">
    <location>
        <begin position="248"/>
        <end position="266"/>
    </location>
</feature>
<dbReference type="RefSeq" id="WP_090826337.1">
    <property type="nucleotide sequence ID" value="NZ_FOBH01000001.1"/>
</dbReference>
<keyword evidence="7" id="KW-1185">Reference proteome</keyword>
<gene>
    <name evidence="6" type="ORF">SAMN05216387_101321</name>
</gene>
<evidence type="ECO:0000256" key="5">
    <source>
        <dbReference type="RuleBase" id="RU363041"/>
    </source>
</evidence>
<sequence length="267" mass="28128">MEWWPAYLLLGVVVGFFAGLLGIGGGLILVPVLTFIFSAQDFPPDRILHLALGTTMAAIIFSSAASLRAHHAHGAVNWQVVKYITPGIVVGTLGGATLASRLPSRFLSIIFVVFIYYAATQMLLRITPKPSRKLPGKIGMFEAGSAIGLISSFVAIGGGLLTVPFLSFCNVRLQHAIGTAAAVGFPIAVAGAIGYIANGMAQSQPLPKYSLGYVYLPALAWVVLGSMLTAPLGARTTHIMPTATLKKIFVVLLYLLGTKMLIGLFSG</sequence>
<dbReference type="PANTHER" id="PTHR43483:SF3">
    <property type="entry name" value="MEMBRANE TRANSPORTER PROTEIN HI_0806-RELATED"/>
    <property type="match status" value="1"/>
</dbReference>
<evidence type="ECO:0000256" key="1">
    <source>
        <dbReference type="ARBA" id="ARBA00004141"/>
    </source>
</evidence>
<evidence type="ECO:0000313" key="7">
    <source>
        <dbReference type="Proteomes" id="UP000198620"/>
    </source>
</evidence>
<dbReference type="InterPro" id="IPR002781">
    <property type="entry name" value="TM_pro_TauE-like"/>
</dbReference>
<dbReference type="Proteomes" id="UP000198620">
    <property type="component" value="Unassembled WGS sequence"/>
</dbReference>
<feature type="transmembrane region" description="Helical" evidence="5">
    <location>
        <begin position="106"/>
        <end position="126"/>
    </location>
</feature>
<feature type="transmembrane region" description="Helical" evidence="5">
    <location>
        <begin position="6"/>
        <end position="35"/>
    </location>
</feature>
<reference evidence="6 7" key="1">
    <citation type="submission" date="2016-10" db="EMBL/GenBank/DDBJ databases">
        <authorList>
            <person name="de Groot N.N."/>
        </authorList>
    </citation>
    <scope>NUCLEOTIDE SEQUENCE [LARGE SCALE GENOMIC DNA]</scope>
    <source>
        <strain evidence="6 7">Nv1</strain>
    </source>
</reference>
<evidence type="ECO:0000256" key="2">
    <source>
        <dbReference type="ARBA" id="ARBA00022692"/>
    </source>
</evidence>
<keyword evidence="2 5" id="KW-0812">Transmembrane</keyword>
<proteinExistence type="inferred from homology"/>
<comment type="similarity">
    <text evidence="5">Belongs to the 4-toluene sulfonate uptake permease (TSUP) (TC 2.A.102) family.</text>
</comment>
<evidence type="ECO:0000256" key="4">
    <source>
        <dbReference type="ARBA" id="ARBA00023136"/>
    </source>
</evidence>
<name>A0A1H7GM88_9PROT</name>